<evidence type="ECO:0000256" key="1">
    <source>
        <dbReference type="ARBA" id="ARBA00022614"/>
    </source>
</evidence>
<name>A0ABN8AZF3_CHISP</name>
<keyword evidence="1" id="KW-0433">Leucine-rich repeat</keyword>
<gene>
    <name evidence="3" type="ORF">CHILSU_LOCUS3348</name>
</gene>
<accession>A0ABN8AZF3</accession>
<protein>
    <recommendedName>
        <fullName evidence="5">LRRCT domain-containing protein</fullName>
    </recommendedName>
</protein>
<dbReference type="SMART" id="SM00365">
    <property type="entry name" value="LRR_SD22"/>
    <property type="match status" value="4"/>
</dbReference>
<organism evidence="3 4">
    <name type="scientific">Chilo suppressalis</name>
    <name type="common">Asiatic rice borer moth</name>
    <dbReference type="NCBI Taxonomy" id="168631"/>
    <lineage>
        <taxon>Eukaryota</taxon>
        <taxon>Metazoa</taxon>
        <taxon>Ecdysozoa</taxon>
        <taxon>Arthropoda</taxon>
        <taxon>Hexapoda</taxon>
        <taxon>Insecta</taxon>
        <taxon>Pterygota</taxon>
        <taxon>Neoptera</taxon>
        <taxon>Endopterygota</taxon>
        <taxon>Lepidoptera</taxon>
        <taxon>Glossata</taxon>
        <taxon>Ditrysia</taxon>
        <taxon>Pyraloidea</taxon>
        <taxon>Crambidae</taxon>
        <taxon>Crambinae</taxon>
        <taxon>Chilo</taxon>
    </lineage>
</organism>
<dbReference type="PANTHER" id="PTHR24366:SF164">
    <property type="entry name" value="CONNECTIN-LIKE PROTEIN"/>
    <property type="match status" value="1"/>
</dbReference>
<reference evidence="3" key="1">
    <citation type="submission" date="2021-12" db="EMBL/GenBank/DDBJ databases">
        <authorList>
            <person name="King R."/>
        </authorList>
    </citation>
    <scope>NUCLEOTIDE SEQUENCE</scope>
</reference>
<dbReference type="Gene3D" id="3.80.10.10">
    <property type="entry name" value="Ribonuclease Inhibitor"/>
    <property type="match status" value="1"/>
</dbReference>
<dbReference type="InterPro" id="IPR003591">
    <property type="entry name" value="Leu-rich_rpt_typical-subtyp"/>
</dbReference>
<evidence type="ECO:0000313" key="4">
    <source>
        <dbReference type="Proteomes" id="UP001153292"/>
    </source>
</evidence>
<sequence length="534" mass="61147">MTFVVSDKMKMERRIAGIIYILITFALVNEMSINVQAKDNNKRRPKDKTGGFQKNICDVSDRDSKVHCYCENSREPRNATKAECWVFNGGIPRDDLIWQSFASQPTLQTLSFNVRVDGALGYVPTKALHFLKNLSSINIRYGNIVDVTAFAFANLTNLTDITLSQNQIENLQQYAFAHLPNITLINLEDNMILEIGTEVFFDLPKLHKLVFTKNNISSITDGAFLHTFNLLELDLNKNNIIHLRRRTFDGLANLRKLDLRRNRIYNLTEYTFAELWNLQELLLGKNDLKYISERAFDGLSQLRKLSLDDNKLAALPAHLFEGVRGLSSLDLRSNELHALTFDNIKPILDNLKPQNSNLLLEENNFVCDCRLKWMHLLRNETKSQNTRLSLESVTCKVDPPIVSSAYNKMSDVIENKIQFNQEILHAGITIETLNDKMNITEKKTIPEELNKEKNNGITVTKKAAKRVILKIPPENLPCPRETETTTEAPAFVVDPVIPIQNEMKTYRFQETNAAYRLSHKSSSVLWCCLAFFFT</sequence>
<evidence type="ECO:0000313" key="3">
    <source>
        <dbReference type="EMBL" id="CAH0400161.1"/>
    </source>
</evidence>
<dbReference type="EMBL" id="OU963909">
    <property type="protein sequence ID" value="CAH0400161.1"/>
    <property type="molecule type" value="Genomic_DNA"/>
</dbReference>
<dbReference type="SUPFAM" id="SSF52058">
    <property type="entry name" value="L domain-like"/>
    <property type="match status" value="1"/>
</dbReference>
<dbReference type="Proteomes" id="UP001153292">
    <property type="component" value="Chromosome 16"/>
</dbReference>
<dbReference type="SMART" id="SM00369">
    <property type="entry name" value="LRR_TYP"/>
    <property type="match status" value="8"/>
</dbReference>
<keyword evidence="2" id="KW-0677">Repeat</keyword>
<evidence type="ECO:0008006" key="5">
    <source>
        <dbReference type="Google" id="ProtNLM"/>
    </source>
</evidence>
<dbReference type="InterPro" id="IPR032675">
    <property type="entry name" value="LRR_dom_sf"/>
</dbReference>
<dbReference type="PANTHER" id="PTHR24366">
    <property type="entry name" value="IG(IMMUNOGLOBULIN) AND LRR(LEUCINE RICH REPEAT) DOMAINS"/>
    <property type="match status" value="1"/>
</dbReference>
<proteinExistence type="predicted"/>
<dbReference type="InterPro" id="IPR001611">
    <property type="entry name" value="Leu-rich_rpt"/>
</dbReference>
<keyword evidence="4" id="KW-1185">Reference proteome</keyword>
<dbReference type="Pfam" id="PF13855">
    <property type="entry name" value="LRR_8"/>
    <property type="match status" value="2"/>
</dbReference>
<evidence type="ECO:0000256" key="2">
    <source>
        <dbReference type="ARBA" id="ARBA00022737"/>
    </source>
</evidence>